<name>A0A3D8RQK1_9EURO</name>
<evidence type="ECO:0000256" key="3">
    <source>
        <dbReference type="ARBA" id="ARBA00022692"/>
    </source>
</evidence>
<gene>
    <name evidence="10" type="ORF">DSM5745_06232</name>
</gene>
<evidence type="ECO:0000256" key="4">
    <source>
        <dbReference type="ARBA" id="ARBA00022801"/>
    </source>
</evidence>
<proteinExistence type="inferred from homology"/>
<evidence type="ECO:0000256" key="8">
    <source>
        <dbReference type="SAM" id="Phobius"/>
    </source>
</evidence>
<dbReference type="OrthoDB" id="10260614at2759"/>
<keyword evidence="3 8" id="KW-0812">Transmembrane</keyword>
<dbReference type="InterPro" id="IPR022764">
    <property type="entry name" value="Peptidase_S54_rhomboid_dom"/>
</dbReference>
<dbReference type="GO" id="GO:0016020">
    <property type="term" value="C:membrane"/>
    <property type="evidence" value="ECO:0007669"/>
    <property type="project" value="UniProtKB-SubCell"/>
</dbReference>
<keyword evidence="7" id="KW-0175">Coiled coil</keyword>
<organism evidence="10 11">
    <name type="scientific">Aspergillus mulundensis</name>
    <dbReference type="NCBI Taxonomy" id="1810919"/>
    <lineage>
        <taxon>Eukaryota</taxon>
        <taxon>Fungi</taxon>
        <taxon>Dikarya</taxon>
        <taxon>Ascomycota</taxon>
        <taxon>Pezizomycotina</taxon>
        <taxon>Eurotiomycetes</taxon>
        <taxon>Eurotiomycetidae</taxon>
        <taxon>Eurotiales</taxon>
        <taxon>Aspergillaceae</taxon>
        <taxon>Aspergillus</taxon>
        <taxon>Aspergillus subgen. Nidulantes</taxon>
    </lineage>
</organism>
<reference evidence="10 11" key="1">
    <citation type="journal article" date="2018" name="IMA Fungus">
        <title>IMA Genome-F 9: Draft genome sequence of Annulohypoxylon stygium, Aspergillus mulundensis, Berkeleyomyces basicola (syn. Thielaviopsis basicola), Ceratocystis smalleyi, two Cercospora beticola strains, Coleophoma cylindrospora, Fusarium fracticaudum, Phialophora cf. hyalina, and Morchella septimelata.</title>
        <authorList>
            <person name="Wingfield B.D."/>
            <person name="Bills G.F."/>
            <person name="Dong Y."/>
            <person name="Huang W."/>
            <person name="Nel W.J."/>
            <person name="Swalarsk-Parry B.S."/>
            <person name="Vaghefi N."/>
            <person name="Wilken P.M."/>
            <person name="An Z."/>
            <person name="de Beer Z.W."/>
            <person name="De Vos L."/>
            <person name="Chen L."/>
            <person name="Duong T.A."/>
            <person name="Gao Y."/>
            <person name="Hammerbacher A."/>
            <person name="Kikkert J.R."/>
            <person name="Li Y."/>
            <person name="Li H."/>
            <person name="Li K."/>
            <person name="Li Q."/>
            <person name="Liu X."/>
            <person name="Ma X."/>
            <person name="Naidoo K."/>
            <person name="Pethybridge S.J."/>
            <person name="Sun J."/>
            <person name="Steenkamp E.T."/>
            <person name="van der Nest M.A."/>
            <person name="van Wyk S."/>
            <person name="Wingfield M.J."/>
            <person name="Xiong C."/>
            <person name="Yue Q."/>
            <person name="Zhang X."/>
        </authorList>
    </citation>
    <scope>NUCLEOTIDE SEQUENCE [LARGE SCALE GENOMIC DNA]</scope>
    <source>
        <strain evidence="10 11">DSM 5745</strain>
    </source>
</reference>
<protein>
    <recommendedName>
        <fullName evidence="9">Peptidase S54 rhomboid domain-containing protein</fullName>
    </recommendedName>
</protein>
<dbReference type="PANTHER" id="PTHR43731">
    <property type="entry name" value="RHOMBOID PROTEASE"/>
    <property type="match status" value="1"/>
</dbReference>
<evidence type="ECO:0000256" key="1">
    <source>
        <dbReference type="ARBA" id="ARBA00004141"/>
    </source>
</evidence>
<dbReference type="STRING" id="1810919.A0A3D8RQK1"/>
<dbReference type="RefSeq" id="XP_026602552.1">
    <property type="nucleotide sequence ID" value="XM_026748248.1"/>
</dbReference>
<keyword evidence="5 8" id="KW-1133">Transmembrane helix</keyword>
<feature type="transmembrane region" description="Helical" evidence="8">
    <location>
        <begin position="424"/>
        <end position="443"/>
    </location>
</feature>
<comment type="caution">
    <text evidence="10">The sequence shown here is derived from an EMBL/GenBank/DDBJ whole genome shotgun (WGS) entry which is preliminary data.</text>
</comment>
<feature type="transmembrane region" description="Helical" evidence="8">
    <location>
        <begin position="385"/>
        <end position="404"/>
    </location>
</feature>
<feature type="transmembrane region" description="Helical" evidence="8">
    <location>
        <begin position="319"/>
        <end position="337"/>
    </location>
</feature>
<feature type="transmembrane region" description="Helical" evidence="8">
    <location>
        <begin position="357"/>
        <end position="378"/>
    </location>
</feature>
<keyword evidence="6 8" id="KW-0472">Membrane</keyword>
<dbReference type="Pfam" id="PF01694">
    <property type="entry name" value="Rhomboid"/>
    <property type="match status" value="1"/>
</dbReference>
<evidence type="ECO:0000256" key="7">
    <source>
        <dbReference type="SAM" id="Coils"/>
    </source>
</evidence>
<feature type="domain" description="Peptidase S54 rhomboid" evidence="9">
    <location>
        <begin position="347"/>
        <end position="468"/>
    </location>
</feature>
<dbReference type="GO" id="GO:0006465">
    <property type="term" value="P:signal peptide processing"/>
    <property type="evidence" value="ECO:0007669"/>
    <property type="project" value="TreeGrafter"/>
</dbReference>
<keyword evidence="4" id="KW-0378">Hydrolase</keyword>
<dbReference type="GO" id="GO:0004252">
    <property type="term" value="F:serine-type endopeptidase activity"/>
    <property type="evidence" value="ECO:0007669"/>
    <property type="project" value="InterPro"/>
</dbReference>
<keyword evidence="11" id="KW-1185">Reference proteome</keyword>
<feature type="coiled-coil region" evidence="7">
    <location>
        <begin position="173"/>
        <end position="200"/>
    </location>
</feature>
<evidence type="ECO:0000256" key="6">
    <source>
        <dbReference type="ARBA" id="ARBA00023136"/>
    </source>
</evidence>
<evidence type="ECO:0000259" key="9">
    <source>
        <dbReference type="Pfam" id="PF01694"/>
    </source>
</evidence>
<accession>A0A3D8RQK1</accession>
<dbReference type="PANTHER" id="PTHR43731:SF14">
    <property type="entry name" value="PRESENILIN-ASSOCIATED RHOMBOID-LIKE PROTEIN, MITOCHONDRIAL"/>
    <property type="match status" value="1"/>
</dbReference>
<comment type="subcellular location">
    <subcellularLocation>
        <location evidence="1">Membrane</location>
        <topology evidence="1">Multi-pass membrane protein</topology>
    </subcellularLocation>
</comment>
<evidence type="ECO:0000313" key="11">
    <source>
        <dbReference type="Proteomes" id="UP000256690"/>
    </source>
</evidence>
<dbReference type="Gene3D" id="1.20.1540.10">
    <property type="entry name" value="Rhomboid-like"/>
    <property type="match status" value="1"/>
</dbReference>
<sequence>MSNVLCVAWRTPCLGLRPSSLRPPDLAIPPRSLTRQNSPTWSLDSNLQWLQSSRRPFSLLFPTSSAPAKCLPFSRRLQCFQSSAALSSNKPAPHPVEKGAKLRDVPFSKTEIAQIFGSQVKLSPAMGNRVLSVLQARRLAGTLDLDFPVDIGRAARPSTLDAGLEYLRRHYPMDEDAAILARIEREEQEMEEKLAREAEELGLYKPQSGSYGAQLGEQNDPSGKSILKQIREQNEKRILAQTEKERQEWLEGEERHREQMRQHRAKNTSLQKFEDTSALEVQGRADPNQRPLLAWIQKHHLRATDTETDFSQLTMSSRLIPALIFTLISLGLCYGFAVTYQPPAKADLHDDIGRGNFLALYLASGVFGSFASLSVLVLRNLLHATSLGASGATAGVLAASALIHPGTNWTISFLPTEWQDFVSAPAWMLFAGLVTLDIAGSLLNRRAPKLDYFAHLGGYSVGAVFALAHRSKR</sequence>
<evidence type="ECO:0000256" key="5">
    <source>
        <dbReference type="ARBA" id="ARBA00022989"/>
    </source>
</evidence>
<dbReference type="InterPro" id="IPR035952">
    <property type="entry name" value="Rhomboid-like_sf"/>
</dbReference>
<dbReference type="EMBL" id="PVWQ01000007">
    <property type="protein sequence ID" value="RDW76240.1"/>
    <property type="molecule type" value="Genomic_DNA"/>
</dbReference>
<dbReference type="InterPro" id="IPR050925">
    <property type="entry name" value="Rhomboid_protease_S54"/>
</dbReference>
<dbReference type="SUPFAM" id="SSF144091">
    <property type="entry name" value="Rhomboid-like"/>
    <property type="match status" value="1"/>
</dbReference>
<comment type="similarity">
    <text evidence="2">Belongs to the peptidase S54 family.</text>
</comment>
<dbReference type="GeneID" id="38116602"/>
<dbReference type="AlphaFoldDB" id="A0A3D8RQK1"/>
<evidence type="ECO:0000313" key="10">
    <source>
        <dbReference type="EMBL" id="RDW76240.1"/>
    </source>
</evidence>
<evidence type="ECO:0000256" key="2">
    <source>
        <dbReference type="ARBA" id="ARBA00009045"/>
    </source>
</evidence>
<dbReference type="Proteomes" id="UP000256690">
    <property type="component" value="Unassembled WGS sequence"/>
</dbReference>